<keyword evidence="6" id="KW-1185">Reference proteome</keyword>
<reference evidence="4" key="2">
    <citation type="submission" date="2019-06" db="EMBL/GenBank/DDBJ databases">
        <title>Genomics analysis of Aphanomyces spp. identifies a new class of oomycete effector associated with host adaptation.</title>
        <authorList>
            <person name="Gaulin E."/>
        </authorList>
    </citation>
    <scope>NUCLEOTIDE SEQUENCE</scope>
    <source>
        <strain evidence="4">CBS 578.67</strain>
    </source>
</reference>
<evidence type="ECO:0000256" key="1">
    <source>
        <dbReference type="ARBA" id="ARBA00008511"/>
    </source>
</evidence>
<feature type="region of interest" description="Disordered" evidence="2">
    <location>
        <begin position="46"/>
        <end position="80"/>
    </location>
</feature>
<evidence type="ECO:0000259" key="3">
    <source>
        <dbReference type="Pfam" id="PF18201"/>
    </source>
</evidence>
<dbReference type="InterPro" id="IPR026697">
    <property type="entry name" value="DNAAF6"/>
</dbReference>
<accession>A0A485KAI7</accession>
<organism evidence="5 6">
    <name type="scientific">Aphanomyces stellatus</name>
    <dbReference type="NCBI Taxonomy" id="120398"/>
    <lineage>
        <taxon>Eukaryota</taxon>
        <taxon>Sar</taxon>
        <taxon>Stramenopiles</taxon>
        <taxon>Oomycota</taxon>
        <taxon>Saprolegniomycetes</taxon>
        <taxon>Saprolegniales</taxon>
        <taxon>Verrucalvaceae</taxon>
        <taxon>Aphanomyces</taxon>
    </lineage>
</organism>
<evidence type="ECO:0000313" key="6">
    <source>
        <dbReference type="Proteomes" id="UP000332933"/>
    </source>
</evidence>
<gene>
    <name evidence="5" type="primary">Aste57867_3877</name>
    <name evidence="4" type="ORF">As57867_003866</name>
    <name evidence="5" type="ORF">ASTE57867_3877</name>
</gene>
<dbReference type="GO" id="GO:0045505">
    <property type="term" value="F:dynein intermediate chain binding"/>
    <property type="evidence" value="ECO:0007669"/>
    <property type="project" value="TreeGrafter"/>
</dbReference>
<evidence type="ECO:0000313" key="4">
    <source>
        <dbReference type="EMBL" id="KAF0714419.1"/>
    </source>
</evidence>
<name>A0A485KAI7_9STRA</name>
<dbReference type="PANTHER" id="PTHR21083">
    <property type="entry name" value="TWISTER"/>
    <property type="match status" value="1"/>
</dbReference>
<dbReference type="EMBL" id="CAADRA010000797">
    <property type="protein sequence ID" value="VFT81022.1"/>
    <property type="molecule type" value="Genomic_DNA"/>
</dbReference>
<dbReference type="Proteomes" id="UP000332933">
    <property type="component" value="Unassembled WGS sequence"/>
</dbReference>
<dbReference type="GO" id="GO:0070286">
    <property type="term" value="P:axonemal dynein complex assembly"/>
    <property type="evidence" value="ECO:0007669"/>
    <property type="project" value="InterPro"/>
</dbReference>
<dbReference type="InterPro" id="IPR041442">
    <property type="entry name" value="PIH1D1/2/3_CS-like"/>
</dbReference>
<dbReference type="Pfam" id="PF18201">
    <property type="entry name" value="PIH1_CS"/>
    <property type="match status" value="1"/>
</dbReference>
<dbReference type="EMBL" id="VJMH01000797">
    <property type="protein sequence ID" value="KAF0714419.1"/>
    <property type="molecule type" value="Genomic_DNA"/>
</dbReference>
<comment type="similarity">
    <text evidence="1">Belongs to the PIH1 family.</text>
</comment>
<evidence type="ECO:0000256" key="2">
    <source>
        <dbReference type="SAM" id="MobiDB-lite"/>
    </source>
</evidence>
<protein>
    <submittedName>
        <fullName evidence="5">Aste57867_3877 protein</fullName>
    </submittedName>
</protein>
<dbReference type="PANTHER" id="PTHR21083:SF0">
    <property type="entry name" value="DYNEIN AXONEMAL ASSEMBLY FACTOR 6"/>
    <property type="match status" value="1"/>
</dbReference>
<dbReference type="GO" id="GO:0051087">
    <property type="term" value="F:protein-folding chaperone binding"/>
    <property type="evidence" value="ECO:0007669"/>
    <property type="project" value="InterPro"/>
</dbReference>
<dbReference type="OrthoDB" id="25887at2759"/>
<dbReference type="GO" id="GO:0005737">
    <property type="term" value="C:cytoplasm"/>
    <property type="evidence" value="ECO:0007669"/>
    <property type="project" value="TreeGrafter"/>
</dbReference>
<reference evidence="5 6" key="1">
    <citation type="submission" date="2019-03" db="EMBL/GenBank/DDBJ databases">
        <authorList>
            <person name="Gaulin E."/>
            <person name="Dumas B."/>
        </authorList>
    </citation>
    <scope>NUCLEOTIDE SEQUENCE [LARGE SCALE GENOMIC DNA]</scope>
    <source>
        <strain evidence="5">CBS 568.67</strain>
    </source>
</reference>
<proteinExistence type="inferred from homology"/>
<dbReference type="AlphaFoldDB" id="A0A485KAI7"/>
<evidence type="ECO:0000313" key="5">
    <source>
        <dbReference type="EMBL" id="VFT81022.1"/>
    </source>
</evidence>
<sequence length="179" mass="19988">MSNYSDLLALSDLLKPNDDGESYNDAPKVTPCSITAGSLPKEAINRPIGQIVQEDPKSIWSNDEVKSDDEDEEGDTRKRPKHEILFKQDVMTEDIFLGLGDKDPSVAHCDAMVIKIAFPGHVLQEIDLDFKSQKLIAQSHKLKLSIFLPNPVKHKEGKAKWDSKIGALVVTLPILKDEW</sequence>
<feature type="domain" description="PIH1D1/2/3 CS-like" evidence="3">
    <location>
        <begin position="79"/>
        <end position="175"/>
    </location>
</feature>